<dbReference type="EMBL" id="CP077095">
    <property type="protein sequence ID" value="QXI40318.1"/>
    <property type="molecule type" value="Genomic_DNA"/>
</dbReference>
<evidence type="ECO:0000313" key="2">
    <source>
        <dbReference type="Proteomes" id="UP000633418"/>
    </source>
</evidence>
<dbReference type="CDD" id="cd06558">
    <property type="entry name" value="crotonase-like"/>
    <property type="match status" value="1"/>
</dbReference>
<protein>
    <submittedName>
        <fullName evidence="1">Enoyl-CoA hydratase/isomerase family protein</fullName>
    </submittedName>
</protein>
<dbReference type="RefSeq" id="WP_186660970.1">
    <property type="nucleotide sequence ID" value="NZ_CP077095.1"/>
</dbReference>
<evidence type="ECO:0000313" key="1">
    <source>
        <dbReference type="EMBL" id="QXI40318.1"/>
    </source>
</evidence>
<sequence length="266" mass="27482">MRPVQLEYRAGIAWLTLDRPGQRNSFDLAMAQALADGVAQLAAEPPRVVVLRSRGGHFSVGGDIHHFQALLDGSQQDQVAGVTQLLGAVNEAVLGLTRLPCPVLGLLEGAVAGFGLSLALACDLLIASESARLVLAYGGIGISPDGGGSWHLPRQLGLHRALAMALLDTPLTAAEAQRLGLVVQVVAPGELAAAGQAMALRLACGSGAAQAASKRLLREGLERDLGAGLQAEQALFTQLSTQADFAEGVAAFRARRTPCFGAKTQG</sequence>
<dbReference type="Gene3D" id="3.90.226.10">
    <property type="entry name" value="2-enoyl-CoA Hydratase, Chain A, domain 1"/>
    <property type="match status" value="1"/>
</dbReference>
<dbReference type="KEGG" id="pxn:HU772_009695"/>
<dbReference type="PANTHER" id="PTHR43459:SF1">
    <property type="entry name" value="EG:BACN32G11.4 PROTEIN"/>
    <property type="match status" value="1"/>
</dbReference>
<keyword evidence="2" id="KW-1185">Reference proteome</keyword>
<name>A0A9E6Q000_9PSED</name>
<reference evidence="1 2" key="2">
    <citation type="journal article" date="2021" name="Microorganisms">
        <title>The Ever-Expanding Pseudomonas Genus: Description of 43 New Species and Partition of the Pseudomonas putida Group.</title>
        <authorList>
            <person name="Girard L."/>
            <person name="Lood C."/>
            <person name="Hofte M."/>
            <person name="Vandamme P."/>
            <person name="Rokni-Zadeh H."/>
            <person name="van Noort V."/>
            <person name="Lavigne R."/>
            <person name="De Mot R."/>
        </authorList>
    </citation>
    <scope>NUCLEOTIDE SEQUENCE [LARGE SCALE GENOMIC DNA]</scope>
    <source>
        <strain evidence="1 2">RW9S1A</strain>
    </source>
</reference>
<dbReference type="PANTHER" id="PTHR43459">
    <property type="entry name" value="ENOYL-COA HYDRATASE"/>
    <property type="match status" value="1"/>
</dbReference>
<proteinExistence type="predicted"/>
<dbReference type="InterPro" id="IPR029045">
    <property type="entry name" value="ClpP/crotonase-like_dom_sf"/>
</dbReference>
<organism evidence="1 2">
    <name type="scientific">Pseudomonas xantholysinigenes</name>
    <dbReference type="NCBI Taxonomy" id="2745490"/>
    <lineage>
        <taxon>Bacteria</taxon>
        <taxon>Pseudomonadati</taxon>
        <taxon>Pseudomonadota</taxon>
        <taxon>Gammaproteobacteria</taxon>
        <taxon>Pseudomonadales</taxon>
        <taxon>Pseudomonadaceae</taxon>
        <taxon>Pseudomonas</taxon>
    </lineage>
</organism>
<dbReference type="GO" id="GO:0003824">
    <property type="term" value="F:catalytic activity"/>
    <property type="evidence" value="ECO:0007669"/>
    <property type="project" value="UniProtKB-ARBA"/>
</dbReference>
<dbReference type="SUPFAM" id="SSF52096">
    <property type="entry name" value="ClpP/crotonase"/>
    <property type="match status" value="1"/>
</dbReference>
<dbReference type="Proteomes" id="UP000633418">
    <property type="component" value="Chromosome"/>
</dbReference>
<gene>
    <name evidence="1" type="ORF">HU772_009695</name>
</gene>
<dbReference type="InterPro" id="IPR001753">
    <property type="entry name" value="Enoyl-CoA_hydra/iso"/>
</dbReference>
<reference evidence="1 2" key="1">
    <citation type="journal article" date="2020" name="Microorganisms">
        <title>Reliable Identification of Environmental Pseudomonas Isolates Using the rpoD Gene.</title>
        <authorList>
            <consortium name="The Broad Institute Genome Sequencing Platform"/>
            <person name="Girard L."/>
            <person name="Lood C."/>
            <person name="Rokni-Zadeh H."/>
            <person name="van Noort V."/>
            <person name="Lavigne R."/>
            <person name="De Mot R."/>
        </authorList>
    </citation>
    <scope>NUCLEOTIDE SEQUENCE [LARGE SCALE GENOMIC DNA]</scope>
    <source>
        <strain evidence="1 2">RW9S1A</strain>
    </source>
</reference>
<accession>A0A9E6Q000</accession>
<dbReference type="AlphaFoldDB" id="A0A9E6Q000"/>
<dbReference type="Pfam" id="PF00378">
    <property type="entry name" value="ECH_1"/>
    <property type="match status" value="1"/>
</dbReference>